<protein>
    <submittedName>
        <fullName evidence="2">Uncharacterized protein</fullName>
    </submittedName>
</protein>
<accession>A0A1R3FXW9</accession>
<sequence>MGEKQAKSRAEKAIEIERSKME</sequence>
<dbReference type="AlphaFoldDB" id="A0A1R3FXW9"/>
<dbReference type="Gramene" id="OMO50580">
    <property type="protein sequence ID" value="OMO50580"/>
    <property type="gene ID" value="CCACVL1_30368"/>
</dbReference>
<name>A0A1R3FXW9_COCAP</name>
<gene>
    <name evidence="2" type="ORF">CCACVL1_30368</name>
</gene>
<dbReference type="Proteomes" id="UP000188268">
    <property type="component" value="Unassembled WGS sequence"/>
</dbReference>
<evidence type="ECO:0000256" key="1">
    <source>
        <dbReference type="SAM" id="MobiDB-lite"/>
    </source>
</evidence>
<dbReference type="EMBL" id="AWWV01016100">
    <property type="protein sequence ID" value="OMO50580.1"/>
    <property type="molecule type" value="Genomic_DNA"/>
</dbReference>
<organism evidence="2 3">
    <name type="scientific">Corchorus capsularis</name>
    <name type="common">Jute</name>
    <dbReference type="NCBI Taxonomy" id="210143"/>
    <lineage>
        <taxon>Eukaryota</taxon>
        <taxon>Viridiplantae</taxon>
        <taxon>Streptophyta</taxon>
        <taxon>Embryophyta</taxon>
        <taxon>Tracheophyta</taxon>
        <taxon>Spermatophyta</taxon>
        <taxon>Magnoliopsida</taxon>
        <taxon>eudicotyledons</taxon>
        <taxon>Gunneridae</taxon>
        <taxon>Pentapetalae</taxon>
        <taxon>rosids</taxon>
        <taxon>malvids</taxon>
        <taxon>Malvales</taxon>
        <taxon>Malvaceae</taxon>
        <taxon>Grewioideae</taxon>
        <taxon>Apeibeae</taxon>
        <taxon>Corchorus</taxon>
    </lineage>
</organism>
<reference evidence="2 3" key="1">
    <citation type="submission" date="2013-09" db="EMBL/GenBank/DDBJ databases">
        <title>Corchorus capsularis genome sequencing.</title>
        <authorList>
            <person name="Alam M."/>
            <person name="Haque M.S."/>
            <person name="Islam M.S."/>
            <person name="Emdad E.M."/>
            <person name="Islam M.M."/>
            <person name="Ahmed B."/>
            <person name="Halim A."/>
            <person name="Hossen Q.M.M."/>
            <person name="Hossain M.Z."/>
            <person name="Ahmed R."/>
            <person name="Khan M.M."/>
            <person name="Islam R."/>
            <person name="Rashid M.M."/>
            <person name="Khan S.A."/>
            <person name="Rahman M.S."/>
            <person name="Alam M."/>
        </authorList>
    </citation>
    <scope>NUCLEOTIDE SEQUENCE [LARGE SCALE GENOMIC DNA]</scope>
    <source>
        <strain evidence="3">cv. CVL-1</strain>
        <tissue evidence="2">Whole seedling</tissue>
    </source>
</reference>
<evidence type="ECO:0000313" key="2">
    <source>
        <dbReference type="EMBL" id="OMO50580.1"/>
    </source>
</evidence>
<feature type="region of interest" description="Disordered" evidence="1">
    <location>
        <begin position="1"/>
        <end position="22"/>
    </location>
</feature>
<proteinExistence type="predicted"/>
<keyword evidence="3" id="KW-1185">Reference proteome</keyword>
<evidence type="ECO:0000313" key="3">
    <source>
        <dbReference type="Proteomes" id="UP000188268"/>
    </source>
</evidence>
<comment type="caution">
    <text evidence="2">The sequence shown here is derived from an EMBL/GenBank/DDBJ whole genome shotgun (WGS) entry which is preliminary data.</text>
</comment>